<dbReference type="EMBL" id="JAPEVG010000071">
    <property type="protein sequence ID" value="KAJ8487912.1"/>
    <property type="molecule type" value="Genomic_DNA"/>
</dbReference>
<accession>A0AAD7XD28</accession>
<name>A0AAD7XD28_9APHY</name>
<comment type="caution">
    <text evidence="2">The sequence shown here is derived from an EMBL/GenBank/DDBJ whole genome shotgun (WGS) entry which is preliminary data.</text>
</comment>
<proteinExistence type="predicted"/>
<evidence type="ECO:0000313" key="3">
    <source>
        <dbReference type="Proteomes" id="UP001215151"/>
    </source>
</evidence>
<protein>
    <submittedName>
        <fullName evidence="2">Uncharacterized protein</fullName>
    </submittedName>
</protein>
<organism evidence="2 3">
    <name type="scientific">Trametes cubensis</name>
    <dbReference type="NCBI Taxonomy" id="1111947"/>
    <lineage>
        <taxon>Eukaryota</taxon>
        <taxon>Fungi</taxon>
        <taxon>Dikarya</taxon>
        <taxon>Basidiomycota</taxon>
        <taxon>Agaricomycotina</taxon>
        <taxon>Agaricomycetes</taxon>
        <taxon>Polyporales</taxon>
        <taxon>Polyporaceae</taxon>
        <taxon>Trametes</taxon>
    </lineage>
</organism>
<gene>
    <name evidence="2" type="ORF">ONZ51_g3898</name>
</gene>
<evidence type="ECO:0000256" key="1">
    <source>
        <dbReference type="SAM" id="MobiDB-lite"/>
    </source>
</evidence>
<keyword evidence="3" id="KW-1185">Reference proteome</keyword>
<feature type="compositionally biased region" description="Low complexity" evidence="1">
    <location>
        <begin position="98"/>
        <end position="112"/>
    </location>
</feature>
<dbReference type="AlphaFoldDB" id="A0AAD7XD28"/>
<reference evidence="2" key="1">
    <citation type="submission" date="2022-11" db="EMBL/GenBank/DDBJ databases">
        <title>Genome Sequence of Cubamyces cubensis.</title>
        <authorList>
            <person name="Buettner E."/>
        </authorList>
    </citation>
    <scope>NUCLEOTIDE SEQUENCE</scope>
    <source>
        <strain evidence="2">MPL-01</strain>
    </source>
</reference>
<feature type="compositionally biased region" description="Acidic residues" evidence="1">
    <location>
        <begin position="83"/>
        <end position="93"/>
    </location>
</feature>
<evidence type="ECO:0000313" key="2">
    <source>
        <dbReference type="EMBL" id="KAJ8487912.1"/>
    </source>
</evidence>
<feature type="region of interest" description="Disordered" evidence="1">
    <location>
        <begin position="83"/>
        <end position="137"/>
    </location>
</feature>
<dbReference type="Proteomes" id="UP001215151">
    <property type="component" value="Unassembled WGS sequence"/>
</dbReference>
<sequence>MYPPRIDPPYPSITFVLSTAPPQLLPLPLHPNPPPRNARSSRLPAYRVSHMGRYHPYPRVAPAAERCKDPLMSTVDYRYVEEPLWEQESEESVDSEHATAGGQTAGDAASADIEPSPIASPDSVSDQPAADPGSQLGRSKFVASLSEMIGMLRRKYVSLQFKTFLKAEPLKTASG</sequence>